<evidence type="ECO:0000313" key="2">
    <source>
        <dbReference type="Proteomes" id="UP000012283"/>
    </source>
</evidence>
<dbReference type="PATRIC" id="fig|1308866.3.peg.2557"/>
<protein>
    <recommendedName>
        <fullName evidence="3">Lipoprotein</fullName>
    </recommendedName>
</protein>
<proteinExistence type="predicted"/>
<sequence>MFVKKMFTVLAFFIILALIGCSNVEGSSKIYNNLESDEIAQLRMTMMIMADGYYNEEDITFTQDEINKFLDLYNAVPEERIIEIKQVPSELKTGIVIDLKQETEIRIQYDGDKIYNTIIDVTGQQKYVIHFPELTSFFERKVAENI</sequence>
<reference evidence="1 2" key="1">
    <citation type="submission" date="2013-03" db="EMBL/GenBank/DDBJ databases">
        <title>Draft genome sequence of Gracibacillus halophilus YIM-C55.5, a moderately halophilic and thermophilic organism from the Xiaochaidamu salt lake.</title>
        <authorList>
            <person name="Sugumar T."/>
            <person name="Polireddy D.R."/>
            <person name="Antony A."/>
            <person name="Madhava Y.R."/>
            <person name="Sivakumar N."/>
        </authorList>
    </citation>
    <scope>NUCLEOTIDE SEQUENCE [LARGE SCALE GENOMIC DNA]</scope>
    <source>
        <strain evidence="1 2">YIM-C55.5</strain>
    </source>
</reference>
<dbReference type="RefSeq" id="WP_003472524.1">
    <property type="nucleotide sequence ID" value="NZ_APML01000060.1"/>
</dbReference>
<dbReference type="STRING" id="1308866.J416_12654"/>
<evidence type="ECO:0008006" key="3">
    <source>
        <dbReference type="Google" id="ProtNLM"/>
    </source>
</evidence>
<gene>
    <name evidence="1" type="ORF">J416_12654</name>
</gene>
<name>N4W9X2_9BACI</name>
<organism evidence="1 2">
    <name type="scientific">Gracilibacillus halophilus YIM-C55.5</name>
    <dbReference type="NCBI Taxonomy" id="1308866"/>
    <lineage>
        <taxon>Bacteria</taxon>
        <taxon>Bacillati</taxon>
        <taxon>Bacillota</taxon>
        <taxon>Bacilli</taxon>
        <taxon>Bacillales</taxon>
        <taxon>Bacillaceae</taxon>
        <taxon>Gracilibacillus</taxon>
    </lineage>
</organism>
<comment type="caution">
    <text evidence="1">The sequence shown here is derived from an EMBL/GenBank/DDBJ whole genome shotgun (WGS) entry which is preliminary data.</text>
</comment>
<dbReference type="Proteomes" id="UP000012283">
    <property type="component" value="Unassembled WGS sequence"/>
</dbReference>
<dbReference type="EMBL" id="APML01000060">
    <property type="protein sequence ID" value="ENH96054.1"/>
    <property type="molecule type" value="Genomic_DNA"/>
</dbReference>
<keyword evidence="2" id="KW-1185">Reference proteome</keyword>
<dbReference type="PROSITE" id="PS51257">
    <property type="entry name" value="PROKAR_LIPOPROTEIN"/>
    <property type="match status" value="1"/>
</dbReference>
<accession>N4W9X2</accession>
<dbReference type="AlphaFoldDB" id="N4W9X2"/>
<dbReference type="OrthoDB" id="2607556at2"/>
<evidence type="ECO:0000313" key="1">
    <source>
        <dbReference type="EMBL" id="ENH96054.1"/>
    </source>
</evidence>